<organism evidence="2">
    <name type="scientific">Volvox carteri f. nagariensis</name>
    <dbReference type="NCBI Taxonomy" id="3068"/>
    <lineage>
        <taxon>Eukaryota</taxon>
        <taxon>Viridiplantae</taxon>
        <taxon>Chlorophyta</taxon>
        <taxon>core chlorophytes</taxon>
        <taxon>Chlorophyceae</taxon>
        <taxon>CS clade</taxon>
        <taxon>Chlamydomonadales</taxon>
        <taxon>Volvocaceae</taxon>
        <taxon>Volvox</taxon>
    </lineage>
</organism>
<protein>
    <submittedName>
        <fullName evidence="1">Uncharacterized protein</fullName>
    </submittedName>
</protein>
<evidence type="ECO:0000313" key="2">
    <source>
        <dbReference type="Proteomes" id="UP000001058"/>
    </source>
</evidence>
<dbReference type="InParanoid" id="D8TRF5"/>
<dbReference type="OrthoDB" id="533248at2759"/>
<sequence>MYRIISEASLENRNARLFAVISFVVECCSRFPTTGGQSFQKLHKEVLQDSEWYGPEAADHAVSPAAAAAAPAAAATREDVRLITSFTKYLTKHKVELSVLFCSEAVLSADSRAVCDPQAAHQLEGAVAAAQQELVRERVASVSEHQLLGLVASPLVDALLAAMPEWTHGSVWELAGWEPAEGVQATAEDVALLHCFGTLVYASRLDVAVFLRQLCGADPFSWTMAQVAQGVVPEPEPWLLERFFMSKHTVGEPLPLWFAKWGVREEIIQWLQGEQAARFVQNLLETRGLGGAASMTAVTSVPSAATVNDLSAALDLLEGSVGSLMASALLRQGLAATPEATPATGNAAGTDQEGLMAALVAVAVQLPYGGGAAGDVTVTAGLCNRRYVAQLFQRTYILTCMSHKEWN</sequence>
<dbReference type="Proteomes" id="UP000001058">
    <property type="component" value="Unassembled WGS sequence"/>
</dbReference>
<dbReference type="GeneID" id="9623654"/>
<reference evidence="1 2" key="1">
    <citation type="journal article" date="2010" name="Science">
        <title>Genomic analysis of organismal complexity in the multicellular green alga Volvox carteri.</title>
        <authorList>
            <person name="Prochnik S.E."/>
            <person name="Umen J."/>
            <person name="Nedelcu A.M."/>
            <person name="Hallmann A."/>
            <person name="Miller S.M."/>
            <person name="Nishii I."/>
            <person name="Ferris P."/>
            <person name="Kuo A."/>
            <person name="Mitros T."/>
            <person name="Fritz-Laylin L.K."/>
            <person name="Hellsten U."/>
            <person name="Chapman J."/>
            <person name="Simakov O."/>
            <person name="Rensing S.A."/>
            <person name="Terry A."/>
            <person name="Pangilinan J."/>
            <person name="Kapitonov V."/>
            <person name="Jurka J."/>
            <person name="Salamov A."/>
            <person name="Shapiro H."/>
            <person name="Schmutz J."/>
            <person name="Grimwood J."/>
            <person name="Lindquist E."/>
            <person name="Lucas S."/>
            <person name="Grigoriev I.V."/>
            <person name="Schmitt R."/>
            <person name="Kirk D."/>
            <person name="Rokhsar D.S."/>
        </authorList>
    </citation>
    <scope>NUCLEOTIDE SEQUENCE [LARGE SCALE GENOMIC DNA]</scope>
    <source>
        <strain evidence="2">f. Nagariensis / Eve</strain>
    </source>
</reference>
<name>D8TRF5_VOLCA</name>
<dbReference type="EMBL" id="GL378333">
    <property type="protein sequence ID" value="EFJ49985.1"/>
    <property type="molecule type" value="Genomic_DNA"/>
</dbReference>
<keyword evidence="2" id="KW-1185">Reference proteome</keyword>
<dbReference type="RefSeq" id="XP_002949050.1">
    <property type="nucleotide sequence ID" value="XM_002949004.1"/>
</dbReference>
<accession>D8TRF5</accession>
<gene>
    <name evidence="1" type="ORF">VOLCADRAFT_89332</name>
</gene>
<evidence type="ECO:0000313" key="1">
    <source>
        <dbReference type="EMBL" id="EFJ49985.1"/>
    </source>
</evidence>
<dbReference type="KEGG" id="vcn:VOLCADRAFT_89332"/>
<proteinExistence type="predicted"/>
<dbReference type="AlphaFoldDB" id="D8TRF5"/>